<dbReference type="EMBL" id="PEZV01000008">
    <property type="protein sequence ID" value="PIT97490.1"/>
    <property type="molecule type" value="Genomic_DNA"/>
</dbReference>
<organism evidence="11 12">
    <name type="scientific">Candidatus Berkelbacteria bacterium CG10_big_fil_rev_8_21_14_0_10_41_12</name>
    <dbReference type="NCBI Taxonomy" id="1974513"/>
    <lineage>
        <taxon>Bacteria</taxon>
        <taxon>Candidatus Berkelbacteria</taxon>
    </lineage>
</organism>
<sequence length="71" mass="8267">MKIIRGPDGIKEVEVPQDEVSKQKFSDEEVKKLAEVCMNIEKHYGFPCDIEWAHEDGKTYIVQFRPITTLE</sequence>
<protein>
    <recommendedName>
        <fullName evidence="3">Phosphoenolpyruvate synthase</fullName>
    </recommendedName>
</protein>
<evidence type="ECO:0000256" key="6">
    <source>
        <dbReference type="ARBA" id="ARBA00022741"/>
    </source>
</evidence>
<feature type="domain" description="Pyruvate phosphate dikinase AMP/ATP-binding" evidence="10">
    <location>
        <begin position="8"/>
        <end position="70"/>
    </location>
</feature>
<evidence type="ECO:0000256" key="2">
    <source>
        <dbReference type="ARBA" id="ARBA00007837"/>
    </source>
</evidence>
<evidence type="ECO:0000259" key="10">
    <source>
        <dbReference type="Pfam" id="PF01326"/>
    </source>
</evidence>
<keyword evidence="6" id="KW-0547">Nucleotide-binding</keyword>
<dbReference type="GO" id="GO:0008986">
    <property type="term" value="F:pyruvate, water dikinase activity"/>
    <property type="evidence" value="ECO:0007669"/>
    <property type="project" value="InterPro"/>
</dbReference>
<dbReference type="Gene3D" id="3.30.470.20">
    <property type="entry name" value="ATP-grasp fold, B domain"/>
    <property type="match status" value="1"/>
</dbReference>
<dbReference type="SUPFAM" id="SSF56059">
    <property type="entry name" value="Glutathione synthetase ATP-binding domain-like"/>
    <property type="match status" value="1"/>
</dbReference>
<dbReference type="InterPro" id="IPR002192">
    <property type="entry name" value="PPDK_AMP/ATP-bd"/>
</dbReference>
<dbReference type="PANTHER" id="PTHR43030:SF1">
    <property type="entry name" value="PHOSPHOENOLPYRUVATE SYNTHASE"/>
    <property type="match status" value="1"/>
</dbReference>
<keyword evidence="7" id="KW-0418">Kinase</keyword>
<evidence type="ECO:0000313" key="11">
    <source>
        <dbReference type="EMBL" id="PIT97490.1"/>
    </source>
</evidence>
<gene>
    <name evidence="11" type="ORF">COT77_01215</name>
</gene>
<dbReference type="Proteomes" id="UP000228596">
    <property type="component" value="Unassembled WGS sequence"/>
</dbReference>
<dbReference type="Pfam" id="PF01326">
    <property type="entry name" value="PPDK_N"/>
    <property type="match status" value="1"/>
</dbReference>
<dbReference type="GO" id="GO:0046872">
    <property type="term" value="F:metal ion binding"/>
    <property type="evidence" value="ECO:0007669"/>
    <property type="project" value="UniProtKB-KW"/>
</dbReference>
<evidence type="ECO:0000256" key="9">
    <source>
        <dbReference type="ARBA" id="ARBA00022842"/>
    </source>
</evidence>
<comment type="caution">
    <text evidence="11">The sequence shown here is derived from an EMBL/GenBank/DDBJ whole genome shotgun (WGS) entry which is preliminary data.</text>
</comment>
<evidence type="ECO:0000256" key="8">
    <source>
        <dbReference type="ARBA" id="ARBA00022840"/>
    </source>
</evidence>
<evidence type="ECO:0000256" key="4">
    <source>
        <dbReference type="ARBA" id="ARBA00022679"/>
    </source>
</evidence>
<keyword evidence="9" id="KW-0460">Magnesium</keyword>
<keyword evidence="5" id="KW-0479">Metal-binding</keyword>
<evidence type="ECO:0000256" key="5">
    <source>
        <dbReference type="ARBA" id="ARBA00022723"/>
    </source>
</evidence>
<reference evidence="12" key="1">
    <citation type="submission" date="2017-09" db="EMBL/GenBank/DDBJ databases">
        <title>Depth-based differentiation of microbial function through sediment-hosted aquifers and enrichment of novel symbionts in the deep terrestrial subsurface.</title>
        <authorList>
            <person name="Probst A.J."/>
            <person name="Ladd B."/>
            <person name="Jarett J.K."/>
            <person name="Geller-Mcgrath D.E."/>
            <person name="Sieber C.M.K."/>
            <person name="Emerson J.B."/>
            <person name="Anantharaman K."/>
            <person name="Thomas B.C."/>
            <person name="Malmstrom R."/>
            <person name="Stieglmeier M."/>
            <person name="Klingl A."/>
            <person name="Woyke T."/>
            <person name="Ryan C.M."/>
            <person name="Banfield J.F."/>
        </authorList>
    </citation>
    <scope>NUCLEOTIDE SEQUENCE [LARGE SCALE GENOMIC DNA]</scope>
</reference>
<dbReference type="GO" id="GO:0005524">
    <property type="term" value="F:ATP binding"/>
    <property type="evidence" value="ECO:0007669"/>
    <property type="project" value="UniProtKB-KW"/>
</dbReference>
<keyword evidence="8" id="KW-0067">ATP-binding</keyword>
<evidence type="ECO:0000256" key="3">
    <source>
        <dbReference type="ARBA" id="ARBA00021623"/>
    </source>
</evidence>
<evidence type="ECO:0000256" key="7">
    <source>
        <dbReference type="ARBA" id="ARBA00022777"/>
    </source>
</evidence>
<evidence type="ECO:0000256" key="1">
    <source>
        <dbReference type="ARBA" id="ARBA00001946"/>
    </source>
</evidence>
<dbReference type="AlphaFoldDB" id="A0A2M6WXH5"/>
<keyword evidence="4" id="KW-0808">Transferase</keyword>
<evidence type="ECO:0000313" key="12">
    <source>
        <dbReference type="Proteomes" id="UP000228596"/>
    </source>
</evidence>
<name>A0A2M6WXH5_9BACT</name>
<comment type="similarity">
    <text evidence="2">Belongs to the PEP-utilizing enzyme family.</text>
</comment>
<accession>A0A2M6WXH5</accession>
<comment type="cofactor">
    <cofactor evidence="1">
        <name>Mg(2+)</name>
        <dbReference type="ChEBI" id="CHEBI:18420"/>
    </cofactor>
</comment>
<proteinExistence type="inferred from homology"/>
<dbReference type="InterPro" id="IPR006319">
    <property type="entry name" value="PEP_synth"/>
</dbReference>
<dbReference type="PANTHER" id="PTHR43030">
    <property type="entry name" value="PHOSPHOENOLPYRUVATE SYNTHASE"/>
    <property type="match status" value="1"/>
</dbReference>